<protein>
    <submittedName>
        <fullName evidence="1">Uncharacterized protein</fullName>
    </submittedName>
</protein>
<evidence type="ECO:0000313" key="2">
    <source>
        <dbReference type="Proteomes" id="UP000002640"/>
    </source>
</evidence>
<dbReference type="RefSeq" id="XP_009516849.1">
    <property type="nucleotide sequence ID" value="XM_009518554.1"/>
</dbReference>
<dbReference type="InParanoid" id="G4YQ70"/>
<dbReference type="OMA" id="GMCSFVK"/>
<name>G4YQ70_PHYSP</name>
<evidence type="ECO:0000313" key="1">
    <source>
        <dbReference type="EMBL" id="EGZ29574.1"/>
    </source>
</evidence>
<dbReference type="Proteomes" id="UP000002640">
    <property type="component" value="Unassembled WGS sequence"/>
</dbReference>
<dbReference type="GeneID" id="20654178"/>
<proteinExistence type="predicted"/>
<reference evidence="1 2" key="1">
    <citation type="journal article" date="2006" name="Science">
        <title>Phytophthora genome sequences uncover evolutionary origins and mechanisms of pathogenesis.</title>
        <authorList>
            <person name="Tyler B.M."/>
            <person name="Tripathy S."/>
            <person name="Zhang X."/>
            <person name="Dehal P."/>
            <person name="Jiang R.H."/>
            <person name="Aerts A."/>
            <person name="Arredondo F.D."/>
            <person name="Baxter L."/>
            <person name="Bensasson D."/>
            <person name="Beynon J.L."/>
            <person name="Chapman J."/>
            <person name="Damasceno C.M."/>
            <person name="Dorrance A.E."/>
            <person name="Dou D."/>
            <person name="Dickerman A.W."/>
            <person name="Dubchak I.L."/>
            <person name="Garbelotto M."/>
            <person name="Gijzen M."/>
            <person name="Gordon S.G."/>
            <person name="Govers F."/>
            <person name="Grunwald N.J."/>
            <person name="Huang W."/>
            <person name="Ivors K.L."/>
            <person name="Jones R.W."/>
            <person name="Kamoun S."/>
            <person name="Krampis K."/>
            <person name="Lamour K.H."/>
            <person name="Lee M.K."/>
            <person name="McDonald W.H."/>
            <person name="Medina M."/>
            <person name="Meijer H.J."/>
            <person name="Nordberg E.K."/>
            <person name="Maclean D.J."/>
            <person name="Ospina-Giraldo M.D."/>
            <person name="Morris P.F."/>
            <person name="Phuntumart V."/>
            <person name="Putnam N.H."/>
            <person name="Rash S."/>
            <person name="Rose J.K."/>
            <person name="Sakihama Y."/>
            <person name="Salamov A.A."/>
            <person name="Savidor A."/>
            <person name="Scheuring C.F."/>
            <person name="Smith B.M."/>
            <person name="Sobral B.W."/>
            <person name="Terry A."/>
            <person name="Torto-Alalibo T.A."/>
            <person name="Win J."/>
            <person name="Xu Z."/>
            <person name="Zhang H."/>
            <person name="Grigoriev I.V."/>
            <person name="Rokhsar D.S."/>
            <person name="Boore J.L."/>
        </authorList>
    </citation>
    <scope>NUCLEOTIDE SEQUENCE [LARGE SCALE GENOMIC DNA]</scope>
    <source>
        <strain evidence="1 2">P6497</strain>
    </source>
</reference>
<dbReference type="AlphaFoldDB" id="G4YQ70"/>
<accession>G4YQ70</accession>
<dbReference type="EMBL" id="JH159151">
    <property type="protein sequence ID" value="EGZ29574.1"/>
    <property type="molecule type" value="Genomic_DNA"/>
</dbReference>
<dbReference type="KEGG" id="psoj:PHYSODRAFT_472035"/>
<keyword evidence="2" id="KW-1185">Reference proteome</keyword>
<gene>
    <name evidence="1" type="ORF">PHYSODRAFT_472035</name>
</gene>
<organism evidence="1 2">
    <name type="scientific">Phytophthora sojae (strain P6497)</name>
    <name type="common">Soybean stem and root rot agent</name>
    <name type="synonym">Phytophthora megasperma f. sp. glycines</name>
    <dbReference type="NCBI Taxonomy" id="1094619"/>
    <lineage>
        <taxon>Eukaryota</taxon>
        <taxon>Sar</taxon>
        <taxon>Stramenopiles</taxon>
        <taxon>Oomycota</taxon>
        <taxon>Peronosporomycetes</taxon>
        <taxon>Peronosporales</taxon>
        <taxon>Peronosporaceae</taxon>
        <taxon>Phytophthora</taxon>
    </lineage>
</organism>
<sequence>MLSVPITANKSFLIKLISSLLTKAKTAMETSSLMIFCRSNLYLLTLYCRILTDTSPMYLNISVSSIIGSSFTKQRTSSVRLSATDTDTGMCSFVKTVFSPC</sequence>